<gene>
    <name evidence="2" type="ordered locus">FraEuI1c_6929</name>
</gene>
<proteinExistence type="predicted"/>
<dbReference type="EMBL" id="CP002299">
    <property type="protein sequence ID" value="ADP84897.1"/>
    <property type="molecule type" value="Genomic_DNA"/>
</dbReference>
<keyword evidence="1" id="KW-0812">Transmembrane</keyword>
<keyword evidence="1" id="KW-1133">Transmembrane helix</keyword>
<dbReference type="AlphaFoldDB" id="E3IUT1"/>
<evidence type="ECO:0000256" key="1">
    <source>
        <dbReference type="SAM" id="Phobius"/>
    </source>
</evidence>
<organism evidence="2 3">
    <name type="scientific">Pseudofrankia inefficax (strain DSM 45817 / CECT 9037 / DDB 130130 / EuI1c)</name>
    <name type="common">Frankia inefficax</name>
    <dbReference type="NCBI Taxonomy" id="298654"/>
    <lineage>
        <taxon>Bacteria</taxon>
        <taxon>Bacillati</taxon>
        <taxon>Actinomycetota</taxon>
        <taxon>Actinomycetes</taxon>
        <taxon>Frankiales</taxon>
        <taxon>Frankiaceae</taxon>
        <taxon>Pseudofrankia</taxon>
    </lineage>
</organism>
<feature type="transmembrane region" description="Helical" evidence="1">
    <location>
        <begin position="41"/>
        <end position="60"/>
    </location>
</feature>
<evidence type="ECO:0000313" key="2">
    <source>
        <dbReference type="EMBL" id="ADP84897.1"/>
    </source>
</evidence>
<keyword evidence="3" id="KW-1185">Reference proteome</keyword>
<accession>E3IUT1</accession>
<dbReference type="RefSeq" id="WP_013428008.1">
    <property type="nucleotide sequence ID" value="NC_014666.1"/>
</dbReference>
<feature type="transmembrane region" description="Helical" evidence="1">
    <location>
        <begin position="15"/>
        <end position="35"/>
    </location>
</feature>
<name>E3IUT1_PSEI1</name>
<sequence length="78" mass="8379">MSTSPDVPGPPPNRLMLGVVGLAILVGVAVCVRAGWLRELIPPLIVAAIIWLVAVVVRRLDFGDRRGKEDDTEPDATH</sequence>
<dbReference type="HOGENOM" id="CLU_2616885_0_0_11"/>
<dbReference type="InParanoid" id="E3IUT1"/>
<evidence type="ECO:0000313" key="3">
    <source>
        <dbReference type="Proteomes" id="UP000002484"/>
    </source>
</evidence>
<keyword evidence="1" id="KW-0472">Membrane</keyword>
<reference evidence="2 3" key="1">
    <citation type="submission" date="2010-10" db="EMBL/GenBank/DDBJ databases">
        <title>Complete sequence of Frankia sp. EuI1c.</title>
        <authorList>
            <consortium name="US DOE Joint Genome Institute"/>
            <person name="Lucas S."/>
            <person name="Copeland A."/>
            <person name="Lapidus A."/>
            <person name="Cheng J.-F."/>
            <person name="Bruce D."/>
            <person name="Goodwin L."/>
            <person name="Pitluck S."/>
            <person name="Chertkov O."/>
            <person name="Detter J.C."/>
            <person name="Han C."/>
            <person name="Tapia R."/>
            <person name="Land M."/>
            <person name="Hauser L."/>
            <person name="Jeffries C."/>
            <person name="Kyrpides N."/>
            <person name="Ivanova N."/>
            <person name="Mikhailova N."/>
            <person name="Beauchemin N."/>
            <person name="Sen A."/>
            <person name="Sur S.A."/>
            <person name="Gtari M."/>
            <person name="Wall L."/>
            <person name="Tisa L."/>
            <person name="Woyke T."/>
        </authorList>
    </citation>
    <scope>NUCLEOTIDE SEQUENCE [LARGE SCALE GENOMIC DNA]</scope>
    <source>
        <strain evidence="3">DSM 45817 / CECT 9037 / EuI1c</strain>
    </source>
</reference>
<protein>
    <submittedName>
        <fullName evidence="2">Uncharacterized protein</fullName>
    </submittedName>
</protein>
<dbReference type="KEGG" id="fri:FraEuI1c_6929"/>
<dbReference type="Proteomes" id="UP000002484">
    <property type="component" value="Chromosome"/>
</dbReference>